<feature type="region of interest" description="Disordered" evidence="6">
    <location>
        <begin position="657"/>
        <end position="698"/>
    </location>
</feature>
<feature type="compositionally biased region" description="Basic residues" evidence="6">
    <location>
        <begin position="175"/>
        <end position="191"/>
    </location>
</feature>
<feature type="region of interest" description="Disordered" evidence="6">
    <location>
        <begin position="576"/>
        <end position="620"/>
    </location>
</feature>
<feature type="transmembrane region" description="Helical" evidence="7">
    <location>
        <begin position="12"/>
        <end position="34"/>
    </location>
</feature>
<evidence type="ECO:0000313" key="9">
    <source>
        <dbReference type="EMBL" id="KAD4584427.1"/>
    </source>
</evidence>
<dbReference type="GO" id="GO:0016020">
    <property type="term" value="C:membrane"/>
    <property type="evidence" value="ECO:0007669"/>
    <property type="project" value="UniProtKB-SubCell"/>
</dbReference>
<comment type="subcellular location">
    <subcellularLocation>
        <location evidence="1">Membrane</location>
        <topology evidence="1">Single-pass membrane protein</topology>
    </subcellularLocation>
</comment>
<evidence type="ECO:0000256" key="1">
    <source>
        <dbReference type="ARBA" id="ARBA00004167"/>
    </source>
</evidence>
<evidence type="ECO:0000256" key="5">
    <source>
        <dbReference type="SAM" id="Coils"/>
    </source>
</evidence>
<feature type="compositionally biased region" description="Polar residues" evidence="6">
    <location>
        <begin position="577"/>
        <end position="592"/>
    </location>
</feature>
<dbReference type="GO" id="GO:0080115">
    <property type="term" value="F:myosin XI tail binding"/>
    <property type="evidence" value="ECO:0007669"/>
    <property type="project" value="UniProtKB-ARBA"/>
</dbReference>
<organism evidence="9 10">
    <name type="scientific">Mikania micrantha</name>
    <name type="common">bitter vine</name>
    <dbReference type="NCBI Taxonomy" id="192012"/>
    <lineage>
        <taxon>Eukaryota</taxon>
        <taxon>Viridiplantae</taxon>
        <taxon>Streptophyta</taxon>
        <taxon>Embryophyta</taxon>
        <taxon>Tracheophyta</taxon>
        <taxon>Spermatophyta</taxon>
        <taxon>Magnoliopsida</taxon>
        <taxon>eudicotyledons</taxon>
        <taxon>Gunneridae</taxon>
        <taxon>Pentapetalae</taxon>
        <taxon>asterids</taxon>
        <taxon>campanulids</taxon>
        <taxon>Asterales</taxon>
        <taxon>Asteraceae</taxon>
        <taxon>Asteroideae</taxon>
        <taxon>Heliantheae alliance</taxon>
        <taxon>Eupatorieae</taxon>
        <taxon>Mikania</taxon>
    </lineage>
</organism>
<keyword evidence="10" id="KW-1185">Reference proteome</keyword>
<feature type="region of interest" description="Disordered" evidence="6">
    <location>
        <begin position="1263"/>
        <end position="1308"/>
    </location>
</feature>
<feature type="region of interest" description="Disordered" evidence="6">
    <location>
        <begin position="166"/>
        <end position="191"/>
    </location>
</feature>
<reference evidence="9 10" key="1">
    <citation type="submission" date="2019-05" db="EMBL/GenBank/DDBJ databases">
        <title>Mikania micrantha, genome provides insights into the molecular mechanism of rapid growth.</title>
        <authorList>
            <person name="Liu B."/>
        </authorList>
    </citation>
    <scope>NUCLEOTIDE SEQUENCE [LARGE SCALE GENOMIC DNA]</scope>
    <source>
        <strain evidence="9">NLD-2019</strain>
        <tissue evidence="9">Leaf</tissue>
    </source>
</reference>
<keyword evidence="4 7" id="KW-0472">Membrane</keyword>
<feature type="region of interest" description="Disordered" evidence="6">
    <location>
        <begin position="1401"/>
        <end position="1421"/>
    </location>
</feature>
<protein>
    <recommendedName>
        <fullName evidence="8">GTD-binding domain-containing protein</fullName>
    </recommendedName>
</protein>
<proteinExistence type="predicted"/>
<evidence type="ECO:0000256" key="3">
    <source>
        <dbReference type="ARBA" id="ARBA00022989"/>
    </source>
</evidence>
<feature type="region of interest" description="Disordered" evidence="6">
    <location>
        <begin position="928"/>
        <end position="949"/>
    </location>
</feature>
<name>A0A5N6NAV5_9ASTR</name>
<keyword evidence="5" id="KW-0175">Coiled coil</keyword>
<evidence type="ECO:0000313" key="10">
    <source>
        <dbReference type="Proteomes" id="UP000326396"/>
    </source>
</evidence>
<feature type="region of interest" description="Disordered" evidence="6">
    <location>
        <begin position="1033"/>
        <end position="1067"/>
    </location>
</feature>
<keyword evidence="2 7" id="KW-0812">Transmembrane</keyword>
<gene>
    <name evidence="9" type="ORF">E3N88_22028</name>
</gene>
<comment type="caution">
    <text evidence="9">The sequence shown here is derived from an EMBL/GenBank/DDBJ whole genome shotgun (WGS) entry which is preliminary data.</text>
</comment>
<dbReference type="Proteomes" id="UP000326396">
    <property type="component" value="Linkage Group LG2"/>
</dbReference>
<accession>A0A5N6NAV5</accession>
<evidence type="ECO:0000259" key="8">
    <source>
        <dbReference type="PROSITE" id="PS51775"/>
    </source>
</evidence>
<feature type="domain" description="GTD-binding" evidence="8">
    <location>
        <begin position="1456"/>
        <end position="1554"/>
    </location>
</feature>
<dbReference type="OrthoDB" id="1047602at2759"/>
<evidence type="ECO:0000256" key="2">
    <source>
        <dbReference type="ARBA" id="ARBA00022692"/>
    </source>
</evidence>
<dbReference type="PANTHER" id="PTHR31448:SF39">
    <property type="entry name" value="MYOSIN-BINDING PROTEIN 4-RELATED"/>
    <property type="match status" value="1"/>
</dbReference>
<evidence type="ECO:0000256" key="4">
    <source>
        <dbReference type="ARBA" id="ARBA00023136"/>
    </source>
</evidence>
<sequence length="1669" mass="187717">MVVTKGIMDHVFMAACEWFLIFWMFVEAALAYSLTKFAKYCQLQIPCFFCSRLDTFFRNEKSVSYSHLFCNKHLIDVSFLIYCHLHDELADAREMCEDCANSANLQTGSNLECYRFGGGQMGKGRSYVNNNFVCDPCSCCKSQWKEKSTNQQPIWSNVVESRVSKATSKPPLPRVGRHGRSKRLRNKVKHRHRNELSPVGQYSGVKFTSDSEFDFVCSDSDDGGFKVLGISEGRLKNDMNGVNPYKILGRHSHSTPNLRSAFLLEAQLNENSRTRTSMRSASLTPDCIIRCNMTELNKKPEEFDPLRIGNDKNRLSSMNHRGSLDGSMFSSSNNGSQNRYNIFSRNSYSASDLGSAIRLEMHNNNSSRQRSASLTPNFSSGHGLGEHQWLKIVPSKVKKHKKTNGYGYLDDSAVSRNAGNHHNRSKIPRRHSYSVFQLGGQILLNMPTDESQNGSFGGGGLEDFNKSKTCSPESDFHNLMQCPQKDDQDYIPYSFIRGDLHLPFAYINKNKGYGSLDDSVVTRNTGVQYQNTTPRRHSHSFFNLGSEILLNMPINESLTTSSASFSPSGSIGYGLEQPNNFKFQTRPNSSVDFEQIPRRKNKKSKKSLGSSNRTSGYESLDDLVGSLNMSVHDRNKDPRRHSYSAFELGGALPSNVQPFDRSLTHNSTSVTQNGDTNHGFEKPKKMGFQKRDNSSHSTTFLNKNQGYGFIDDSVVSFHTGIHDRNKNPRRHSYSAFELGCELLNTQPVDKSSSNRSASVTQKPGSKTRQNASQPVMFLNKNQGYGFLDDSVVSFNMGLHARNKDPRRHSYSVFELGCAVPSDAQPIDKSLTSSSASVTQNGAINYGFAEPKNSGFHTGHNPSHSIIFLNKNQGYGFLDDSVVTHNTGIDNHNHHHNQSKIPRRHSYSILQLGGDILLNMPIDEGLTSHSLPLAPNNSAGQSSRDPQKSDLQNIKNDKKFLPPMGSVNRFNPSYDVISDLAIDKTKWHGSFDDYLILRSMGSQSNVPRRHSHNAFDLGRALLLEINLDNSSKNFQASTARNGSTRHGSEEHNRAHHHKAKRNKNHFPPPCPTVPLGSSSDFRNDLLKVSLDKTHRVGSLDDSFFSHKKGNHIQNDDSNPRRHSYSAFELGCALLLNMQRDASLTRRSASVTPKTVEESQHLEFKKDEQPLASVNTMGSDLSSNSLYKPHGHQSFDDYFVSNGRDDRKGSHNLTRSYYSVSDLTSPVALQMNLVEHLTRKSASLTPECSLGQGFGELKSLKFQSGSTSSVQKRKKNTRLKAKRSKRSKAKRIKKPLRKGNNVKVKSSSTNAANDLSYESFDDSDAYESFDDSDTYESTTDSQNRNNIFSRNSQSASDLGSLVIQEMRTEDRSRNRSKSLTPNCSYFRDSIDPMPFLVTKCEEKSPTEVDNDKKQLQTNPTKEIDSSSTIKADLCPNCVDKFDLRSLDGSIASEIDYDGGIAKVKQQAEDDVRCMRLLQSELEAERNAATVAANHAMNMITRLQQEKASLQMEALQYLRMMEEQAEYDMEALQKANELVEEKESEIQDLLNELEQCRSKYGGESMNNIKSFDEERTYILESLSTLEKKINQLSDGVHDQSQESEKHDEFLKLEHEISDMKEKMEALQADLDLIKHACNTLHGNEGLEFVQEIAQQLQDLRRIMFDKRLVSSN</sequence>
<feature type="region of interest" description="Disordered" evidence="6">
    <location>
        <begin position="1326"/>
        <end position="1352"/>
    </location>
</feature>
<dbReference type="PROSITE" id="PS51775">
    <property type="entry name" value="GTD_BINDING"/>
    <property type="match status" value="1"/>
</dbReference>
<dbReference type="Pfam" id="PF04576">
    <property type="entry name" value="Zein-binding"/>
    <property type="match status" value="1"/>
</dbReference>
<dbReference type="EMBL" id="SZYD01000012">
    <property type="protein sequence ID" value="KAD4584427.1"/>
    <property type="molecule type" value="Genomic_DNA"/>
</dbReference>
<dbReference type="InterPro" id="IPR039306">
    <property type="entry name" value="MYOB"/>
</dbReference>
<evidence type="ECO:0000256" key="6">
    <source>
        <dbReference type="SAM" id="MobiDB-lite"/>
    </source>
</evidence>
<feature type="compositionally biased region" description="Basic residues" evidence="6">
    <location>
        <begin position="1052"/>
        <end position="1063"/>
    </location>
</feature>
<dbReference type="InterPro" id="IPR007656">
    <property type="entry name" value="GTD-bd"/>
</dbReference>
<feature type="compositionally biased region" description="Polar residues" evidence="6">
    <location>
        <begin position="1033"/>
        <end position="1044"/>
    </location>
</feature>
<feature type="region of interest" description="Disordered" evidence="6">
    <location>
        <begin position="747"/>
        <end position="772"/>
    </location>
</feature>
<feature type="compositionally biased region" description="Polar residues" evidence="6">
    <location>
        <begin position="664"/>
        <end position="676"/>
    </location>
</feature>
<feature type="compositionally biased region" description="Basic residues" evidence="6">
    <location>
        <begin position="1269"/>
        <end position="1295"/>
    </location>
</feature>
<dbReference type="PANTHER" id="PTHR31448">
    <property type="entry name" value="MYOSIN-BINDING PROTEIN 2"/>
    <property type="match status" value="1"/>
</dbReference>
<keyword evidence="3 7" id="KW-1133">Transmembrane helix</keyword>
<feature type="compositionally biased region" description="Polar residues" evidence="6">
    <location>
        <begin position="1340"/>
        <end position="1352"/>
    </location>
</feature>
<feature type="coiled-coil region" evidence="5">
    <location>
        <begin position="1462"/>
        <end position="1633"/>
    </location>
</feature>
<evidence type="ECO:0000256" key="7">
    <source>
        <dbReference type="SAM" id="Phobius"/>
    </source>
</evidence>
<feature type="compositionally biased region" description="Basic and acidic residues" evidence="6">
    <location>
        <begin position="1401"/>
        <end position="1412"/>
    </location>
</feature>
<feature type="compositionally biased region" description="Basic and acidic residues" evidence="6">
    <location>
        <begin position="678"/>
        <end position="694"/>
    </location>
</feature>